<evidence type="ECO:0000313" key="3">
    <source>
        <dbReference type="Proteomes" id="UP000525987"/>
    </source>
</evidence>
<protein>
    <submittedName>
        <fullName evidence="2">Flp pilus assembly protein TadB</fullName>
    </submittedName>
</protein>
<feature type="transmembrane region" description="Helical" evidence="1">
    <location>
        <begin position="39"/>
        <end position="59"/>
    </location>
</feature>
<organism evidence="2 3">
    <name type="scientific">Halomonas organivorans</name>
    <dbReference type="NCBI Taxonomy" id="257772"/>
    <lineage>
        <taxon>Bacteria</taxon>
        <taxon>Pseudomonadati</taxon>
        <taxon>Pseudomonadota</taxon>
        <taxon>Gammaproteobacteria</taxon>
        <taxon>Oceanospirillales</taxon>
        <taxon>Halomonadaceae</taxon>
        <taxon>Halomonas</taxon>
    </lineage>
</organism>
<accession>A0A7W5G6N2</accession>
<dbReference type="Pfam" id="PF11666">
    <property type="entry name" value="DUF2933"/>
    <property type="match status" value="1"/>
</dbReference>
<evidence type="ECO:0000256" key="1">
    <source>
        <dbReference type="SAM" id="Phobius"/>
    </source>
</evidence>
<feature type="transmembrane region" description="Helical" evidence="1">
    <location>
        <begin position="15"/>
        <end position="33"/>
    </location>
</feature>
<keyword evidence="3" id="KW-1185">Reference proteome</keyword>
<keyword evidence="1" id="KW-0812">Transmembrane</keyword>
<dbReference type="AlphaFoldDB" id="A0A7W5G6N2"/>
<keyword evidence="1" id="KW-1133">Transmembrane helix</keyword>
<keyword evidence="1" id="KW-0472">Membrane</keyword>
<evidence type="ECO:0000313" key="2">
    <source>
        <dbReference type="EMBL" id="MBB3141681.1"/>
    </source>
</evidence>
<reference evidence="2 3" key="1">
    <citation type="submission" date="2020-08" db="EMBL/GenBank/DDBJ databases">
        <title>Genomic Encyclopedia of Type Strains, Phase III (KMG-III): the genomes of soil and plant-associated and newly described type strains.</title>
        <authorList>
            <person name="Whitman W."/>
        </authorList>
    </citation>
    <scope>NUCLEOTIDE SEQUENCE [LARGE SCALE GENOMIC DNA]</scope>
    <source>
        <strain evidence="2 3">CECT 5995</strain>
    </source>
</reference>
<gene>
    <name evidence="2" type="ORF">FHR96_002562</name>
</gene>
<proteinExistence type="predicted"/>
<dbReference type="EMBL" id="JACHXM010000012">
    <property type="protein sequence ID" value="MBB3141681.1"/>
    <property type="molecule type" value="Genomic_DNA"/>
</dbReference>
<comment type="caution">
    <text evidence="2">The sequence shown here is derived from an EMBL/GenBank/DDBJ whole genome shotgun (WGS) entry which is preliminary data.</text>
</comment>
<dbReference type="RefSeq" id="WP_052052406.1">
    <property type="nucleotide sequence ID" value="NZ_JACHXM010000012.1"/>
</dbReference>
<dbReference type="InterPro" id="IPR021682">
    <property type="entry name" value="DUF2933"/>
</dbReference>
<sequence length="78" mass="9395">MHDEKNWLDRRPSKGTFWLMVAIALAVMGFLLWEEHKVHLLGALPWLILLACPLMHLFMHRRHDRHREHDPQEKPPDE</sequence>
<name>A0A7W5G6N2_9GAMM</name>
<dbReference type="Proteomes" id="UP000525987">
    <property type="component" value="Unassembled WGS sequence"/>
</dbReference>